<evidence type="ECO:0000256" key="11">
    <source>
        <dbReference type="ARBA" id="ARBA00023033"/>
    </source>
</evidence>
<evidence type="ECO:0008006" key="17">
    <source>
        <dbReference type="Google" id="ProtNLM"/>
    </source>
</evidence>
<evidence type="ECO:0000256" key="7">
    <source>
        <dbReference type="ARBA" id="ARBA00022824"/>
    </source>
</evidence>
<dbReference type="Proteomes" id="UP000678499">
    <property type="component" value="Unassembled WGS sequence"/>
</dbReference>
<keyword evidence="9" id="KW-0560">Oxidoreductase</keyword>
<organism evidence="15">
    <name type="scientific">Notodromas monacha</name>
    <dbReference type="NCBI Taxonomy" id="399045"/>
    <lineage>
        <taxon>Eukaryota</taxon>
        <taxon>Metazoa</taxon>
        <taxon>Ecdysozoa</taxon>
        <taxon>Arthropoda</taxon>
        <taxon>Crustacea</taxon>
        <taxon>Oligostraca</taxon>
        <taxon>Ostracoda</taxon>
        <taxon>Podocopa</taxon>
        <taxon>Podocopida</taxon>
        <taxon>Cypridocopina</taxon>
        <taxon>Cypridoidea</taxon>
        <taxon>Cyprididae</taxon>
        <taxon>Notodromas</taxon>
    </lineage>
</organism>
<dbReference type="GO" id="GO:0020037">
    <property type="term" value="F:heme binding"/>
    <property type="evidence" value="ECO:0007669"/>
    <property type="project" value="InterPro"/>
</dbReference>
<sequence>MMDDCVNLMNEVVEAKAQSGEGFDIYSNFQALTLDVIGRCALAMNIDCQTNKDAPLEAIIFPLYQLFSRGPKIERILCENILKVMKTRRQNPEAYNTVTDVLQLLLQSQTDSSFTSATDVQDGDPFKAGGDILNEASGKVDSEKDDVAKLTDEEIAVNAWMFLLAGYETTSTTLAFTMFHLAKHPEIQEEIRMEIRQVTGIDNLKEASKSITYGLLSKMEYLEKVMDESMRINPSVVMFVSRRSAQDYPIPGYQGMVVPKDAVVEVPVWQIHHDPELYPDPEKFDPERFTPEEKAKRHPMAFLPFGAGPRICIGLRFAVLEIKLCLAKLLAEYSFVPDPEKFKDPLPTELRFAIMYPSEGTMFWLTFPFILAVFAAIVSWQVLSRAGHLVQEDWIKKYGKVFGKYNGLRKRVVIGDLDVIQQILVKDFQVFTNRPILGRTKMLVNLTNERWKGVRKILSPTFSSRKLKKIYEMMDDCVNLMNEVVEAKAQSGEGFDIYSNFQALTLDVIGRCALAMNIDCQTNKDAPLEAIIFPLYQLFSRGPKIERILCENILKVMKTRRQNPEALTLDVIGRCALAMNIDCQTNKDVCISMRKSLDGALEAIIFPLYQLFSRGPKIERIICENILKVMKTRRQNPEKMFWLAFPFILAVFAAIVSWQVLSRVGNVTFSLNERGKMRVGGTMANFAIHAISKCCFGEMSASNTADIVKSYDIVMDGLNEQASSEGFDSALETLKGCVKELVENRLESHTKDGLLVLKASDDDKIFIDAIIETWANEVDNGNIDSVHCMEFIQADTISYFIGGFHTTAYMLTWCLYFLAKHAEVQRRVRDELAELIGDGSLSCRNYSGLKYCRAVLDETLRCAKVAPFAARCSEDEQILGGYKIPPGTPVIQAIGVSMDDPQFFPRPSEFSYMEALVVLYMIIGRYQIRLADTNWEAVPKFGFVTKLREDFDILLEDMSMKED</sequence>
<dbReference type="GO" id="GO:0016705">
    <property type="term" value="F:oxidoreductase activity, acting on paired donors, with incorporation or reduction of molecular oxygen"/>
    <property type="evidence" value="ECO:0007669"/>
    <property type="project" value="InterPro"/>
</dbReference>
<dbReference type="GO" id="GO:0005506">
    <property type="term" value="F:iron ion binding"/>
    <property type="evidence" value="ECO:0007669"/>
    <property type="project" value="InterPro"/>
</dbReference>
<protein>
    <recommendedName>
        <fullName evidence="17">Cytochrome P450</fullName>
    </recommendedName>
</protein>
<accession>A0A7R9BLU1</accession>
<keyword evidence="11" id="KW-0503">Monooxygenase</keyword>
<dbReference type="OrthoDB" id="1470350at2759"/>
<dbReference type="AlphaFoldDB" id="A0A7R9BLU1"/>
<evidence type="ECO:0000256" key="5">
    <source>
        <dbReference type="ARBA" id="ARBA00022617"/>
    </source>
</evidence>
<evidence type="ECO:0000256" key="9">
    <source>
        <dbReference type="ARBA" id="ARBA00023002"/>
    </source>
</evidence>
<evidence type="ECO:0000313" key="15">
    <source>
        <dbReference type="EMBL" id="CAD7277711.1"/>
    </source>
</evidence>
<evidence type="ECO:0000256" key="10">
    <source>
        <dbReference type="ARBA" id="ARBA00023004"/>
    </source>
</evidence>
<dbReference type="GO" id="GO:0005789">
    <property type="term" value="C:endoplasmic reticulum membrane"/>
    <property type="evidence" value="ECO:0007669"/>
    <property type="project" value="UniProtKB-SubCell"/>
</dbReference>
<evidence type="ECO:0000313" key="16">
    <source>
        <dbReference type="Proteomes" id="UP000678499"/>
    </source>
</evidence>
<keyword evidence="7" id="KW-0256">Endoplasmic reticulum</keyword>
<gene>
    <name evidence="15" type="ORF">NMOB1V02_LOCUS5438</name>
</gene>
<evidence type="ECO:0000256" key="8">
    <source>
        <dbReference type="ARBA" id="ARBA00022848"/>
    </source>
</evidence>
<dbReference type="InterPro" id="IPR001128">
    <property type="entry name" value="Cyt_P450"/>
</dbReference>
<feature type="binding site" description="axial binding residue" evidence="13">
    <location>
        <position position="312"/>
    </location>
    <ligand>
        <name>heme</name>
        <dbReference type="ChEBI" id="CHEBI:30413"/>
    </ligand>
    <ligandPart>
        <name>Fe</name>
        <dbReference type="ChEBI" id="CHEBI:18248"/>
    </ligandPart>
</feature>
<comment type="similarity">
    <text evidence="4">Belongs to the cytochrome P450 family.</text>
</comment>
<dbReference type="PRINTS" id="PR00463">
    <property type="entry name" value="EP450I"/>
</dbReference>
<evidence type="ECO:0000256" key="1">
    <source>
        <dbReference type="ARBA" id="ARBA00001971"/>
    </source>
</evidence>
<proteinExistence type="inferred from homology"/>
<dbReference type="PROSITE" id="PS00086">
    <property type="entry name" value="CYTOCHROME_P450"/>
    <property type="match status" value="1"/>
</dbReference>
<evidence type="ECO:0000256" key="4">
    <source>
        <dbReference type="ARBA" id="ARBA00010617"/>
    </source>
</evidence>
<dbReference type="InterPro" id="IPR036396">
    <property type="entry name" value="Cyt_P450_sf"/>
</dbReference>
<dbReference type="InterPro" id="IPR002401">
    <property type="entry name" value="Cyt_P450_E_grp-I"/>
</dbReference>
<dbReference type="PANTHER" id="PTHR24292:SF102">
    <property type="entry name" value="CYTOCHROME P450 FAMILY-RELATED"/>
    <property type="match status" value="1"/>
</dbReference>
<feature type="transmembrane region" description="Helical" evidence="14">
    <location>
        <begin position="362"/>
        <end position="383"/>
    </location>
</feature>
<dbReference type="InterPro" id="IPR017972">
    <property type="entry name" value="Cyt_P450_CS"/>
</dbReference>
<keyword evidence="6 13" id="KW-0479">Metal-binding</keyword>
<keyword evidence="14" id="KW-1133">Transmembrane helix</keyword>
<dbReference type="SUPFAM" id="SSF48264">
    <property type="entry name" value="Cytochrome P450"/>
    <property type="match status" value="2"/>
</dbReference>
<keyword evidence="12 14" id="KW-0472">Membrane</keyword>
<dbReference type="EMBL" id="OA883020">
    <property type="protein sequence ID" value="CAD7277711.1"/>
    <property type="molecule type" value="Genomic_DNA"/>
</dbReference>
<evidence type="ECO:0000256" key="2">
    <source>
        <dbReference type="ARBA" id="ARBA00004174"/>
    </source>
</evidence>
<name>A0A7R9BLU1_9CRUS</name>
<comment type="subcellular location">
    <subcellularLocation>
        <location evidence="3">Endoplasmic reticulum membrane</location>
        <topology evidence="3">Peripheral membrane protein</topology>
    </subcellularLocation>
    <subcellularLocation>
        <location evidence="2">Microsome membrane</location>
        <topology evidence="2">Peripheral membrane protein</topology>
    </subcellularLocation>
</comment>
<dbReference type="PANTHER" id="PTHR24292">
    <property type="entry name" value="CYTOCHROME P450"/>
    <property type="match status" value="1"/>
</dbReference>
<dbReference type="InterPro" id="IPR050476">
    <property type="entry name" value="Insect_CytP450_Detox"/>
</dbReference>
<dbReference type="PRINTS" id="PR00385">
    <property type="entry name" value="P450"/>
</dbReference>
<evidence type="ECO:0000256" key="6">
    <source>
        <dbReference type="ARBA" id="ARBA00022723"/>
    </source>
</evidence>
<keyword evidence="16" id="KW-1185">Reference proteome</keyword>
<dbReference type="Pfam" id="PF00067">
    <property type="entry name" value="p450"/>
    <property type="match status" value="3"/>
</dbReference>
<feature type="transmembrane region" description="Helical" evidence="14">
    <location>
        <begin position="640"/>
        <end position="661"/>
    </location>
</feature>
<evidence type="ECO:0000256" key="13">
    <source>
        <dbReference type="PIRSR" id="PIRSR602401-1"/>
    </source>
</evidence>
<dbReference type="Gene3D" id="1.10.630.10">
    <property type="entry name" value="Cytochrome P450"/>
    <property type="match status" value="3"/>
</dbReference>
<feature type="transmembrane region" description="Helical" evidence="14">
    <location>
        <begin position="797"/>
        <end position="819"/>
    </location>
</feature>
<evidence type="ECO:0000256" key="14">
    <source>
        <dbReference type="SAM" id="Phobius"/>
    </source>
</evidence>
<evidence type="ECO:0000256" key="3">
    <source>
        <dbReference type="ARBA" id="ARBA00004406"/>
    </source>
</evidence>
<keyword evidence="10 13" id="KW-0408">Iron</keyword>
<keyword evidence="5 13" id="KW-0349">Heme</keyword>
<dbReference type="EMBL" id="CAJPEX010000983">
    <property type="protein sequence ID" value="CAG0917863.1"/>
    <property type="molecule type" value="Genomic_DNA"/>
</dbReference>
<evidence type="ECO:0000256" key="12">
    <source>
        <dbReference type="ARBA" id="ARBA00023136"/>
    </source>
</evidence>
<keyword evidence="14" id="KW-0812">Transmembrane</keyword>
<keyword evidence="8" id="KW-0492">Microsome</keyword>
<dbReference type="GO" id="GO:0004497">
    <property type="term" value="F:monooxygenase activity"/>
    <property type="evidence" value="ECO:0007669"/>
    <property type="project" value="UniProtKB-KW"/>
</dbReference>
<comment type="cofactor">
    <cofactor evidence="1 13">
        <name>heme</name>
        <dbReference type="ChEBI" id="CHEBI:30413"/>
    </cofactor>
</comment>
<reference evidence="15" key="1">
    <citation type="submission" date="2020-11" db="EMBL/GenBank/DDBJ databases">
        <authorList>
            <person name="Tran Van P."/>
        </authorList>
    </citation>
    <scope>NUCLEOTIDE SEQUENCE</scope>
</reference>